<evidence type="ECO:0000313" key="2">
    <source>
        <dbReference type="Proteomes" id="UP001162156"/>
    </source>
</evidence>
<dbReference type="InterPro" id="IPR036465">
    <property type="entry name" value="vWFA_dom_sf"/>
</dbReference>
<dbReference type="AlphaFoldDB" id="A0AAV8WQ11"/>
<gene>
    <name evidence="1" type="ORF">NQ314_019192</name>
</gene>
<comment type="caution">
    <text evidence="1">The sequence shown here is derived from an EMBL/GenBank/DDBJ whole genome shotgun (WGS) entry which is preliminary data.</text>
</comment>
<protein>
    <submittedName>
        <fullName evidence="1">Uncharacterized protein</fullName>
    </submittedName>
</protein>
<name>A0AAV8WQ11_9CUCU</name>
<proteinExistence type="predicted"/>
<evidence type="ECO:0000313" key="1">
    <source>
        <dbReference type="EMBL" id="KAJ8928242.1"/>
    </source>
</evidence>
<organism evidence="1 2">
    <name type="scientific">Rhamnusium bicolor</name>
    <dbReference type="NCBI Taxonomy" id="1586634"/>
    <lineage>
        <taxon>Eukaryota</taxon>
        <taxon>Metazoa</taxon>
        <taxon>Ecdysozoa</taxon>
        <taxon>Arthropoda</taxon>
        <taxon>Hexapoda</taxon>
        <taxon>Insecta</taxon>
        <taxon>Pterygota</taxon>
        <taxon>Neoptera</taxon>
        <taxon>Endopterygota</taxon>
        <taxon>Coleoptera</taxon>
        <taxon>Polyphaga</taxon>
        <taxon>Cucujiformia</taxon>
        <taxon>Chrysomeloidea</taxon>
        <taxon>Cerambycidae</taxon>
        <taxon>Lepturinae</taxon>
        <taxon>Rhagiini</taxon>
        <taxon>Rhamnusium</taxon>
    </lineage>
</organism>
<dbReference type="EMBL" id="JANEYF010005422">
    <property type="protein sequence ID" value="KAJ8928242.1"/>
    <property type="molecule type" value="Genomic_DNA"/>
</dbReference>
<accession>A0AAV8WQ11</accession>
<dbReference type="Proteomes" id="UP001162156">
    <property type="component" value="Unassembled WGS sequence"/>
</dbReference>
<keyword evidence="2" id="KW-1185">Reference proteome</keyword>
<reference evidence="1" key="1">
    <citation type="journal article" date="2023" name="Insect Mol. Biol.">
        <title>Genome sequencing provides insights into the evolution of gene families encoding plant cell wall-degrading enzymes in longhorned beetles.</title>
        <authorList>
            <person name="Shin N.R."/>
            <person name="Okamura Y."/>
            <person name="Kirsch R."/>
            <person name="Pauchet Y."/>
        </authorList>
    </citation>
    <scope>NUCLEOTIDE SEQUENCE</scope>
    <source>
        <strain evidence="1">RBIC_L_NR</strain>
    </source>
</reference>
<dbReference type="GO" id="GO:0032991">
    <property type="term" value="C:protein-containing complex"/>
    <property type="evidence" value="ECO:0007669"/>
    <property type="project" value="UniProtKB-ARBA"/>
</dbReference>
<dbReference type="Gene3D" id="3.40.50.410">
    <property type="entry name" value="von Willebrand factor, type A domain"/>
    <property type="match status" value="1"/>
</dbReference>
<sequence length="71" mass="7967">MNNFTHIMNNIILPSEKQPEITSTDETSLLVVILDSNPGQKLLRENPHVLTHCVDSVIAFANSHLMQKISK</sequence>